<dbReference type="PROSITE" id="PS00584">
    <property type="entry name" value="PFKB_KINASES_2"/>
    <property type="match status" value="1"/>
</dbReference>
<dbReference type="AlphaFoldDB" id="A0AAJ0MV14"/>
<evidence type="ECO:0000313" key="5">
    <source>
        <dbReference type="EMBL" id="KAK3499268.1"/>
    </source>
</evidence>
<evidence type="ECO:0000313" key="6">
    <source>
        <dbReference type="Proteomes" id="UP001285908"/>
    </source>
</evidence>
<dbReference type="GO" id="GO:0004454">
    <property type="term" value="F:ketohexokinase activity"/>
    <property type="evidence" value="ECO:0007669"/>
    <property type="project" value="InterPro"/>
</dbReference>
<evidence type="ECO:0000256" key="2">
    <source>
        <dbReference type="ARBA" id="ARBA00022777"/>
    </source>
</evidence>
<organism evidence="5 6">
    <name type="scientific">Neurospora hispaniola</name>
    <dbReference type="NCBI Taxonomy" id="588809"/>
    <lineage>
        <taxon>Eukaryota</taxon>
        <taxon>Fungi</taxon>
        <taxon>Dikarya</taxon>
        <taxon>Ascomycota</taxon>
        <taxon>Pezizomycotina</taxon>
        <taxon>Sordariomycetes</taxon>
        <taxon>Sordariomycetidae</taxon>
        <taxon>Sordariales</taxon>
        <taxon>Sordariaceae</taxon>
        <taxon>Neurospora</taxon>
    </lineage>
</organism>
<dbReference type="Proteomes" id="UP001285908">
    <property type="component" value="Unassembled WGS sequence"/>
</dbReference>
<dbReference type="RefSeq" id="XP_062696901.1">
    <property type="nucleotide sequence ID" value="XM_062840490.1"/>
</dbReference>
<dbReference type="CDD" id="cd01939">
    <property type="entry name" value="Ketohexokinase"/>
    <property type="match status" value="1"/>
</dbReference>
<feature type="chain" id="PRO_5042580154" evidence="3">
    <location>
        <begin position="22"/>
        <end position="427"/>
    </location>
</feature>
<dbReference type="InterPro" id="IPR052562">
    <property type="entry name" value="Ketohexokinase-related"/>
</dbReference>
<comment type="caution">
    <text evidence="5">The sequence shown here is derived from an EMBL/GenBank/DDBJ whole genome shotgun (WGS) entry which is preliminary data.</text>
</comment>
<evidence type="ECO:0000256" key="1">
    <source>
        <dbReference type="ARBA" id="ARBA00022679"/>
    </source>
</evidence>
<dbReference type="SUPFAM" id="SSF53613">
    <property type="entry name" value="Ribokinase-like"/>
    <property type="match status" value="1"/>
</dbReference>
<gene>
    <name evidence="5" type="ORF">B0T23DRAFT_434296</name>
</gene>
<dbReference type="InterPro" id="IPR011611">
    <property type="entry name" value="PfkB_dom"/>
</dbReference>
<dbReference type="InterPro" id="IPR034093">
    <property type="entry name" value="KHK"/>
</dbReference>
<dbReference type="PANTHER" id="PTHR42774">
    <property type="entry name" value="PHOSPHOTRANSFERASE SYSTEM TRANSPORT PROTEIN"/>
    <property type="match status" value="1"/>
</dbReference>
<reference evidence="5 6" key="1">
    <citation type="journal article" date="2023" name="Mol. Phylogenet. Evol.">
        <title>Genome-scale phylogeny and comparative genomics of the fungal order Sordariales.</title>
        <authorList>
            <person name="Hensen N."/>
            <person name="Bonometti L."/>
            <person name="Westerberg I."/>
            <person name="Brannstrom I.O."/>
            <person name="Guillou S."/>
            <person name="Cros-Aarteil S."/>
            <person name="Calhoun S."/>
            <person name="Haridas S."/>
            <person name="Kuo A."/>
            <person name="Mondo S."/>
            <person name="Pangilinan J."/>
            <person name="Riley R."/>
            <person name="LaButti K."/>
            <person name="Andreopoulos B."/>
            <person name="Lipzen A."/>
            <person name="Chen C."/>
            <person name="Yan M."/>
            <person name="Daum C."/>
            <person name="Ng V."/>
            <person name="Clum A."/>
            <person name="Steindorff A."/>
            <person name="Ohm R.A."/>
            <person name="Martin F."/>
            <person name="Silar P."/>
            <person name="Natvig D.O."/>
            <person name="Lalanne C."/>
            <person name="Gautier V."/>
            <person name="Ament-Velasquez S.L."/>
            <person name="Kruys A."/>
            <person name="Hutchinson M.I."/>
            <person name="Powell A.J."/>
            <person name="Barry K."/>
            <person name="Miller A.N."/>
            <person name="Grigoriev I.V."/>
            <person name="Debuchy R."/>
            <person name="Gladieux P."/>
            <person name="Hiltunen Thoren M."/>
            <person name="Johannesson H."/>
        </authorList>
    </citation>
    <scope>NUCLEOTIDE SEQUENCE [LARGE SCALE GENOMIC DNA]</scope>
    <source>
        <strain evidence="5 6">FGSC 10403</strain>
    </source>
</reference>
<dbReference type="GO" id="GO:0006000">
    <property type="term" value="P:fructose metabolic process"/>
    <property type="evidence" value="ECO:0007669"/>
    <property type="project" value="InterPro"/>
</dbReference>
<keyword evidence="6" id="KW-1185">Reference proteome</keyword>
<dbReference type="InterPro" id="IPR029056">
    <property type="entry name" value="Ribokinase-like"/>
</dbReference>
<dbReference type="InterPro" id="IPR002173">
    <property type="entry name" value="Carboh/pur_kinase_PfkB_CS"/>
</dbReference>
<protein>
    <submittedName>
        <fullName evidence="5">Ribokinase-like protein</fullName>
    </submittedName>
</protein>
<dbReference type="GeneID" id="87878112"/>
<evidence type="ECO:0000259" key="4">
    <source>
        <dbReference type="Pfam" id="PF00294"/>
    </source>
</evidence>
<proteinExistence type="predicted"/>
<feature type="signal peptide" evidence="3">
    <location>
        <begin position="1"/>
        <end position="21"/>
    </location>
</feature>
<accession>A0AAJ0MV14</accession>
<dbReference type="FunFam" id="3.40.1190.20:FF:000072">
    <property type="entry name" value="AT09463p"/>
    <property type="match status" value="1"/>
</dbReference>
<keyword evidence="1" id="KW-0808">Transferase</keyword>
<sequence>MKHLILAGACYLDTILTSVLTLEIPRLACSVPQFPEEDSKLRATALQVRRGGNCPNTAEVLQQLLLSGGGLDSSSTQNQPDSAAGVVAVTPLPSQQQQQQQQQLLQQQQLKLHLVSILPDVGSPAIRRILSSFATPPAPQPSPSYDSESLSESVTSAASATATSVDFNHCLYRKGYDEAASSYIIRSGATGSRTIVNYNDLPEMTTDEFMNIADDFVSLQHYHSVDGSSKGFIGEDCWWHFEVLPGSTISVEIEKPGREGLTELAAESDVVFYSKSWAESRGYTNPEACLRGELPNCKKASLMLCTWGCQGAGALFPSPAGTGGGNNEQTAKVTEPEYLHCSTAEVFETQIITVVDTIGAGDTFIAGILYGLLMASPNDTATATATKDRSWIQSTSQKEKKKLLAFAVRLATQKVQVEGFNGIVKGW</sequence>
<keyword evidence="3" id="KW-0732">Signal</keyword>
<keyword evidence="2" id="KW-0418">Kinase</keyword>
<evidence type="ECO:0000256" key="3">
    <source>
        <dbReference type="SAM" id="SignalP"/>
    </source>
</evidence>
<feature type="domain" description="Carbohydrate kinase PfkB" evidence="4">
    <location>
        <begin position="348"/>
        <end position="419"/>
    </location>
</feature>
<name>A0AAJ0MV14_9PEZI</name>
<dbReference type="PANTHER" id="PTHR42774:SF3">
    <property type="entry name" value="KETOHEXOKINASE"/>
    <property type="match status" value="1"/>
</dbReference>
<dbReference type="Pfam" id="PF00294">
    <property type="entry name" value="PfkB"/>
    <property type="match status" value="1"/>
</dbReference>
<dbReference type="Gene3D" id="3.40.1190.20">
    <property type="match status" value="2"/>
</dbReference>
<dbReference type="EMBL" id="JAULSX010000001">
    <property type="protein sequence ID" value="KAK3499268.1"/>
    <property type="molecule type" value="Genomic_DNA"/>
</dbReference>